<protein>
    <recommendedName>
        <fullName evidence="1">DNA-binding protein Rv2175c wHTH domain-containing protein</fullName>
    </recommendedName>
</protein>
<reference evidence="2 3" key="1">
    <citation type="submission" date="2023-04" db="EMBL/GenBank/DDBJ databases">
        <title>Forest soil microbial communities from Buena Vista Peninsula, Colon Province, Panama.</title>
        <authorList>
            <person name="Bouskill N."/>
        </authorList>
    </citation>
    <scope>NUCLEOTIDE SEQUENCE [LARGE SCALE GENOMIC DNA]</scope>
    <source>
        <strain evidence="2 3">CFH S0262</strain>
    </source>
</reference>
<evidence type="ECO:0000313" key="3">
    <source>
        <dbReference type="Proteomes" id="UP001160334"/>
    </source>
</evidence>
<sequence length="198" mass="21174">MTSVEDRYLAGDLDFEAAAANALGTSTVDRRLLVPILHALKDATHPPSELSAHDAALLDVAGLPDSPMAVATAVADRQARMQELVDTALTVDEAAERLGVSTSRVRQRAGDRSLWSIKRAHRLLLPAIQFTGNGLVPGLDAVLAALPEDAHPLSVLGLLTTPQPDLRLEKVEVPIIEWLTAGGETRQVLDVVDAFLWA</sequence>
<dbReference type="Pfam" id="PF21531">
    <property type="entry name" value="Rv2175c_wHTH"/>
    <property type="match status" value="1"/>
</dbReference>
<keyword evidence="3" id="KW-1185">Reference proteome</keyword>
<gene>
    <name evidence="2" type="ORF">M2280_005882</name>
</gene>
<name>A0ABT6MJX4_9NOCA</name>
<evidence type="ECO:0000313" key="2">
    <source>
        <dbReference type="EMBL" id="MDH6284621.1"/>
    </source>
</evidence>
<evidence type="ECO:0000259" key="1">
    <source>
        <dbReference type="Pfam" id="PF21531"/>
    </source>
</evidence>
<organism evidence="2 3">
    <name type="scientific">Prescottella agglutinans</name>
    <dbReference type="NCBI Taxonomy" id="1644129"/>
    <lineage>
        <taxon>Bacteria</taxon>
        <taxon>Bacillati</taxon>
        <taxon>Actinomycetota</taxon>
        <taxon>Actinomycetes</taxon>
        <taxon>Mycobacteriales</taxon>
        <taxon>Nocardiaceae</taxon>
        <taxon>Prescottella</taxon>
    </lineage>
</organism>
<feature type="domain" description="DNA-binding protein Rv2175c wHTH" evidence="1">
    <location>
        <begin position="88"/>
        <end position="128"/>
    </location>
</feature>
<dbReference type="Proteomes" id="UP001160334">
    <property type="component" value="Unassembled WGS sequence"/>
</dbReference>
<accession>A0ABT6MJX4</accession>
<proteinExistence type="predicted"/>
<dbReference type="RefSeq" id="WP_280763833.1">
    <property type="nucleotide sequence ID" value="NZ_JARXVC010000024.1"/>
</dbReference>
<comment type="caution">
    <text evidence="2">The sequence shown here is derived from an EMBL/GenBank/DDBJ whole genome shotgun (WGS) entry which is preliminary data.</text>
</comment>
<dbReference type="InterPro" id="IPR048576">
    <property type="entry name" value="Rv2175c_wHTH"/>
</dbReference>
<dbReference type="EMBL" id="JARXVC010000024">
    <property type="protein sequence ID" value="MDH6284621.1"/>
    <property type="molecule type" value="Genomic_DNA"/>
</dbReference>